<reference evidence="2" key="1">
    <citation type="submission" date="2016-11" db="EMBL/GenBank/DDBJ databases">
        <authorList>
            <person name="Varghese N."/>
            <person name="Submissions S."/>
        </authorList>
    </citation>
    <scope>NUCLEOTIDE SEQUENCE [LARGE SCALE GENOMIC DNA]</scope>
    <source>
        <strain evidence="2">DSM 22623</strain>
    </source>
</reference>
<dbReference type="RefSeq" id="WP_073313606.1">
    <property type="nucleotide sequence ID" value="NZ_FQYP01000001.1"/>
</dbReference>
<proteinExistence type="predicted"/>
<dbReference type="EMBL" id="FQYP01000001">
    <property type="protein sequence ID" value="SHI41757.1"/>
    <property type="molecule type" value="Genomic_DNA"/>
</dbReference>
<keyword evidence="2" id="KW-1185">Reference proteome</keyword>
<dbReference type="AlphaFoldDB" id="A0A1M6AZA2"/>
<protein>
    <recommendedName>
        <fullName evidence="3">Cytochrome c domain-containing protein</fullName>
    </recommendedName>
</protein>
<dbReference type="Proteomes" id="UP000184432">
    <property type="component" value="Unassembled WGS sequence"/>
</dbReference>
<organism evidence="1 2">
    <name type="scientific">Aquimarina spongiae</name>
    <dbReference type="NCBI Taxonomy" id="570521"/>
    <lineage>
        <taxon>Bacteria</taxon>
        <taxon>Pseudomonadati</taxon>
        <taxon>Bacteroidota</taxon>
        <taxon>Flavobacteriia</taxon>
        <taxon>Flavobacteriales</taxon>
        <taxon>Flavobacteriaceae</taxon>
        <taxon>Aquimarina</taxon>
    </lineage>
</organism>
<gene>
    <name evidence="1" type="ORF">SAMN04488508_101550</name>
</gene>
<evidence type="ECO:0000313" key="2">
    <source>
        <dbReference type="Proteomes" id="UP000184432"/>
    </source>
</evidence>
<name>A0A1M6AZA2_9FLAO</name>
<evidence type="ECO:0000313" key="1">
    <source>
        <dbReference type="EMBL" id="SHI41757.1"/>
    </source>
</evidence>
<evidence type="ECO:0008006" key="3">
    <source>
        <dbReference type="Google" id="ProtNLM"/>
    </source>
</evidence>
<accession>A0A1M6AZA2</accession>
<sequence length="137" mass="15556">MFQYTKIVVFFSASFFLVIKGCIRDTHVSKVDPVLVTIPSETITTTVNEDSFKTHSETTRKVLITFCGSCHQSSLETHKPAAIAIFDLDKGKYWHATLIHDHIEGIENRIENKSPITREQLHAIEVFLELKASQLKP</sequence>